<evidence type="ECO:0000256" key="3">
    <source>
        <dbReference type="ARBA" id="ARBA00023143"/>
    </source>
</evidence>
<evidence type="ECO:0000259" key="5">
    <source>
        <dbReference type="Pfam" id="PF12945"/>
    </source>
</evidence>
<keyword evidence="1" id="KW-0973">c-di-GMP</keyword>
<keyword evidence="7" id="KW-0969">Cilium</keyword>
<dbReference type="RefSeq" id="WP_124012250.1">
    <property type="nucleotide sequence ID" value="NZ_JAKIKZ010000010.1"/>
</dbReference>
<evidence type="ECO:0000313" key="6">
    <source>
        <dbReference type="EMBL" id="AZG35248.1"/>
    </source>
</evidence>
<dbReference type="Proteomes" id="UP000278855">
    <property type="component" value="Unassembled WGS sequence"/>
</dbReference>
<keyword evidence="3" id="KW-0975">Bacterial flagellum</keyword>
<keyword evidence="2" id="KW-0547">Nucleotide-binding</keyword>
<organism evidence="7 9">
    <name type="scientific">Shewanella psychromarinicola</name>
    <dbReference type="NCBI Taxonomy" id="2487742"/>
    <lineage>
        <taxon>Bacteria</taxon>
        <taxon>Pseudomonadati</taxon>
        <taxon>Pseudomonadota</taxon>
        <taxon>Gammaproteobacteria</taxon>
        <taxon>Alteromonadales</taxon>
        <taxon>Shewanellaceae</taxon>
        <taxon>Shewanella</taxon>
    </lineage>
</organism>
<dbReference type="GO" id="GO:0035438">
    <property type="term" value="F:cyclic-di-GMP binding"/>
    <property type="evidence" value="ECO:0007669"/>
    <property type="project" value="InterPro"/>
</dbReference>
<keyword evidence="7" id="KW-0966">Cell projection</keyword>
<evidence type="ECO:0000313" key="8">
    <source>
        <dbReference type="Proteomes" id="UP000273778"/>
    </source>
</evidence>
<dbReference type="InterPro" id="IPR009926">
    <property type="entry name" value="T3SS_YcgR_PilZN"/>
</dbReference>
<dbReference type="InterPro" id="IPR009875">
    <property type="entry name" value="PilZ_domain"/>
</dbReference>
<dbReference type="Gene3D" id="2.40.10.220">
    <property type="entry name" value="predicted glycosyltransferase like domains"/>
    <property type="match status" value="1"/>
</dbReference>
<feature type="domain" description="Type III secretion system flagellar brake protein YcgR PilZN" evidence="5">
    <location>
        <begin position="19"/>
        <end position="108"/>
    </location>
</feature>
<dbReference type="KEGG" id="spsr:EGC80_10170"/>
<evidence type="ECO:0000256" key="1">
    <source>
        <dbReference type="ARBA" id="ARBA00022636"/>
    </source>
</evidence>
<dbReference type="Proteomes" id="UP000273778">
    <property type="component" value="Chromosome"/>
</dbReference>
<dbReference type="Pfam" id="PF07238">
    <property type="entry name" value="PilZ"/>
    <property type="match status" value="1"/>
</dbReference>
<evidence type="ECO:0000256" key="2">
    <source>
        <dbReference type="ARBA" id="ARBA00022741"/>
    </source>
</evidence>
<accession>A0A3N4E427</accession>
<reference evidence="7" key="3">
    <citation type="submission" date="2018-11" db="EMBL/GenBank/DDBJ databases">
        <authorList>
            <person name="Hwang Y.J."/>
            <person name="Hwang C.Y."/>
        </authorList>
    </citation>
    <scope>NUCLEOTIDE SEQUENCE</scope>
    <source>
        <strain evidence="7">R106</strain>
    </source>
</reference>
<evidence type="ECO:0000313" key="9">
    <source>
        <dbReference type="Proteomes" id="UP000278855"/>
    </source>
</evidence>
<dbReference type="Pfam" id="PF12945">
    <property type="entry name" value="PilZNR"/>
    <property type="match status" value="1"/>
</dbReference>
<evidence type="ECO:0000259" key="4">
    <source>
        <dbReference type="Pfam" id="PF07238"/>
    </source>
</evidence>
<dbReference type="OrthoDB" id="5915058at2"/>
<dbReference type="EMBL" id="RKKB01000002">
    <property type="protein sequence ID" value="RPA32949.1"/>
    <property type="molecule type" value="Genomic_DNA"/>
</dbReference>
<dbReference type="Gene3D" id="2.30.110.10">
    <property type="entry name" value="Electron Transport, Fmn-binding Protein, Chain A"/>
    <property type="match status" value="1"/>
</dbReference>
<dbReference type="EMBL" id="CP034073">
    <property type="protein sequence ID" value="AZG35248.1"/>
    <property type="molecule type" value="Genomic_DNA"/>
</dbReference>
<evidence type="ECO:0000313" key="7">
    <source>
        <dbReference type="EMBL" id="RPA32949.1"/>
    </source>
</evidence>
<name>A0A3N4E427_9GAMM</name>
<reference evidence="9" key="2">
    <citation type="submission" date="2018-11" db="EMBL/GenBank/DDBJ databases">
        <title>Shewanella sp. R106.</title>
        <authorList>
            <person name="Hwang Y.J."/>
            <person name="Hwang C.Y."/>
        </authorList>
    </citation>
    <scope>NUCLEOTIDE SEQUENCE [LARGE SCALE GENOMIC DNA]</scope>
    <source>
        <strain evidence="9">R106</strain>
    </source>
</reference>
<gene>
    <name evidence="7" type="ORF">EGC77_06155</name>
    <name evidence="6" type="ORF">EGC80_10170</name>
</gene>
<protein>
    <submittedName>
        <fullName evidence="7">Flagellar brake protein</fullName>
    </submittedName>
</protein>
<dbReference type="InterPro" id="IPR012349">
    <property type="entry name" value="Split_barrel_FMN-bd"/>
</dbReference>
<keyword evidence="7" id="KW-0282">Flagellum</keyword>
<dbReference type="AlphaFoldDB" id="A0A3N4E427"/>
<dbReference type="SUPFAM" id="SSF141371">
    <property type="entry name" value="PilZ domain-like"/>
    <property type="match status" value="2"/>
</dbReference>
<reference evidence="6 8" key="1">
    <citation type="submission" date="2018-11" db="EMBL/GenBank/DDBJ databases">
        <title>Shewanella sp. M2.</title>
        <authorList>
            <person name="Hwang Y.J."/>
            <person name="Hwang C.Y."/>
        </authorList>
    </citation>
    <scope>NUCLEOTIDE SEQUENCE [LARGE SCALE GENOMIC DNA]</scope>
    <source>
        <strain evidence="6 8">M2</strain>
    </source>
</reference>
<feature type="domain" description="PilZ" evidence="4">
    <location>
        <begin position="116"/>
        <end position="209"/>
    </location>
</feature>
<keyword evidence="8" id="KW-1185">Reference proteome</keyword>
<proteinExistence type="predicted"/>
<sequence>MMKNPISVTLYEDLRLIDIGMELFIEIHFANGKTVQSRSSMIGYQLERFILIEYPNKGFSEAYQYMLANAEIVVRAITNSGFKDIIAFKSTILSVVNHPIKMLCLSVPKAITKKKVRDQPRVNIEQAVFVIHNESKVSATMVDFSFSGCLLTLDANAVSIEQGEQMHVAISINTDLSGILTGSAVKIQHVDGKLHVGIKFSDEHPELTDNIFSYCLVNSTKKS</sequence>